<sequence length="120" mass="14153">MAFIDKISKSMSKTTQSISKLSSQMMEVSKLNMSIRKREEEIEEKLLELGHYVYSRFRKMNMVSRSEVVELIHNIEAMENEIESIEKLIRSIKNINYCSSCREEFEDDVRFCPLCGKMLK</sequence>
<protein>
    <submittedName>
        <fullName evidence="2">Zinc ribbon domain-containing protein</fullName>
    </submittedName>
</protein>
<feature type="coiled-coil region" evidence="1">
    <location>
        <begin position="68"/>
        <end position="95"/>
    </location>
</feature>
<dbReference type="OrthoDB" id="4377018at2"/>
<accession>A0A833HN89</accession>
<organism evidence="2 3">
    <name type="scientific">Alkaliphilus serpentinus</name>
    <dbReference type="NCBI Taxonomy" id="1482731"/>
    <lineage>
        <taxon>Bacteria</taxon>
        <taxon>Bacillati</taxon>
        <taxon>Bacillota</taxon>
        <taxon>Clostridia</taxon>
        <taxon>Peptostreptococcales</taxon>
        <taxon>Natronincolaceae</taxon>
        <taxon>Alkaliphilus</taxon>
    </lineage>
</organism>
<gene>
    <name evidence="2" type="ORF">F8153_09735</name>
</gene>
<keyword evidence="3" id="KW-1185">Reference proteome</keyword>
<name>A0A833HN89_9FIRM</name>
<keyword evidence="1" id="KW-0175">Coiled coil</keyword>
<evidence type="ECO:0000313" key="2">
    <source>
        <dbReference type="EMBL" id="KAB3529279.1"/>
    </source>
</evidence>
<dbReference type="Proteomes" id="UP000465601">
    <property type="component" value="Unassembled WGS sequence"/>
</dbReference>
<proteinExistence type="predicted"/>
<dbReference type="EMBL" id="WBZB01000034">
    <property type="protein sequence ID" value="KAB3529279.1"/>
    <property type="molecule type" value="Genomic_DNA"/>
</dbReference>
<evidence type="ECO:0000256" key="1">
    <source>
        <dbReference type="SAM" id="Coils"/>
    </source>
</evidence>
<comment type="caution">
    <text evidence="2">The sequence shown here is derived from an EMBL/GenBank/DDBJ whole genome shotgun (WGS) entry which is preliminary data.</text>
</comment>
<dbReference type="RefSeq" id="WP_151866168.1">
    <property type="nucleotide sequence ID" value="NZ_WBZB01000034.1"/>
</dbReference>
<reference evidence="2 3" key="1">
    <citation type="submission" date="2019-10" db="EMBL/GenBank/DDBJ databases">
        <title>Alkaliphilus serpentinus sp. nov. and Alkaliphilus pronyensis sp. nov., two novel anaerobic alkaliphilic species isolated from the serpentinized-hosted hydrothermal field of the Prony Bay (New Caledonia).</title>
        <authorList>
            <person name="Postec A."/>
        </authorList>
    </citation>
    <scope>NUCLEOTIDE SEQUENCE [LARGE SCALE GENOMIC DNA]</scope>
    <source>
        <strain evidence="2 3">LacT</strain>
    </source>
</reference>
<evidence type="ECO:0000313" key="3">
    <source>
        <dbReference type="Proteomes" id="UP000465601"/>
    </source>
</evidence>
<dbReference type="AlphaFoldDB" id="A0A833HN89"/>